<reference evidence="7 8" key="1">
    <citation type="submission" date="2018-11" db="EMBL/GenBank/DDBJ databases">
        <title>Sequencing the genomes of 1000 actinobacteria strains.</title>
        <authorList>
            <person name="Klenk H.-P."/>
        </authorList>
    </citation>
    <scope>NUCLEOTIDE SEQUENCE [LARGE SCALE GENOMIC DNA]</scope>
    <source>
        <strain evidence="7 8">DSM 11294</strain>
    </source>
</reference>
<dbReference type="EMBL" id="RKHK01000001">
    <property type="protein sequence ID" value="ROR72225.1"/>
    <property type="molecule type" value="Genomic_DNA"/>
</dbReference>
<dbReference type="InterPro" id="IPR002758">
    <property type="entry name" value="Cation_antiport_E"/>
</dbReference>
<comment type="caution">
    <text evidence="7">The sequence shown here is derived from an EMBL/GenBank/DDBJ whole genome shotgun (WGS) entry which is preliminary data.</text>
</comment>
<dbReference type="RefSeq" id="WP_123302821.1">
    <property type="nucleotide sequence ID" value="NZ_RKHK01000001.1"/>
</dbReference>
<evidence type="ECO:0000313" key="8">
    <source>
        <dbReference type="Proteomes" id="UP000280668"/>
    </source>
</evidence>
<dbReference type="Proteomes" id="UP000280668">
    <property type="component" value="Unassembled WGS sequence"/>
</dbReference>
<dbReference type="GO" id="GO:0008324">
    <property type="term" value="F:monoatomic cation transmembrane transporter activity"/>
    <property type="evidence" value="ECO:0007669"/>
    <property type="project" value="InterPro"/>
</dbReference>
<evidence type="ECO:0000256" key="1">
    <source>
        <dbReference type="ARBA" id="ARBA00004651"/>
    </source>
</evidence>
<comment type="subcellular location">
    <subcellularLocation>
        <location evidence="1">Cell membrane</location>
        <topology evidence="1">Multi-pass membrane protein</topology>
    </subcellularLocation>
</comment>
<sequence length="120" mass="12934">MSVLTLPFRVAWFALWFTGQVVLSAGAVVKDVFTRGQAATPRVVRLPLTSEHDAHTTLLGMFITLTPGTLTLGVVEDAGPSGQAMLVHCMYDDDAETALASLRDMERRVLTAFSVRGGAR</sequence>
<proteinExistence type="inferred from homology"/>
<keyword evidence="5" id="KW-1133">Transmembrane helix</keyword>
<dbReference type="Pfam" id="PF01899">
    <property type="entry name" value="MNHE"/>
    <property type="match status" value="1"/>
</dbReference>
<dbReference type="AlphaFoldDB" id="A0A3N2BAF0"/>
<dbReference type="OrthoDB" id="3837866at2"/>
<evidence type="ECO:0000256" key="5">
    <source>
        <dbReference type="ARBA" id="ARBA00022989"/>
    </source>
</evidence>
<keyword evidence="3" id="KW-1003">Cell membrane</keyword>
<organism evidence="7 8">
    <name type="scientific">Bogoriella caseilytica</name>
    <dbReference type="NCBI Taxonomy" id="56055"/>
    <lineage>
        <taxon>Bacteria</taxon>
        <taxon>Bacillati</taxon>
        <taxon>Actinomycetota</taxon>
        <taxon>Actinomycetes</taxon>
        <taxon>Micrococcales</taxon>
        <taxon>Bogoriellaceae</taxon>
        <taxon>Bogoriella</taxon>
    </lineage>
</organism>
<dbReference type="GO" id="GO:0005886">
    <property type="term" value="C:plasma membrane"/>
    <property type="evidence" value="ECO:0007669"/>
    <property type="project" value="UniProtKB-SubCell"/>
</dbReference>
<evidence type="ECO:0000256" key="4">
    <source>
        <dbReference type="ARBA" id="ARBA00022692"/>
    </source>
</evidence>
<evidence type="ECO:0000256" key="6">
    <source>
        <dbReference type="ARBA" id="ARBA00023136"/>
    </source>
</evidence>
<keyword evidence="6" id="KW-0472">Membrane</keyword>
<evidence type="ECO:0000313" key="7">
    <source>
        <dbReference type="EMBL" id="ROR72225.1"/>
    </source>
</evidence>
<comment type="similarity">
    <text evidence="2">Belongs to the CPA3 antiporters (TC 2.A.63) subunit E family.</text>
</comment>
<protein>
    <submittedName>
        <fullName evidence="7">Multicomponent Na+:H+ antiporter subunit E</fullName>
    </submittedName>
</protein>
<gene>
    <name evidence="7" type="ORF">EDD31_0573</name>
</gene>
<evidence type="ECO:0000256" key="3">
    <source>
        <dbReference type="ARBA" id="ARBA00022475"/>
    </source>
</evidence>
<dbReference type="PANTHER" id="PTHR34584">
    <property type="entry name" value="NA(+)/H(+) ANTIPORTER SUBUNIT E1"/>
    <property type="match status" value="1"/>
</dbReference>
<keyword evidence="4" id="KW-0812">Transmembrane</keyword>
<name>A0A3N2BAF0_9MICO</name>
<evidence type="ECO:0000256" key="2">
    <source>
        <dbReference type="ARBA" id="ARBA00006228"/>
    </source>
</evidence>
<dbReference type="PANTHER" id="PTHR34584:SF1">
    <property type="entry name" value="NA(+)_H(+) ANTIPORTER SUBUNIT E1"/>
    <property type="match status" value="1"/>
</dbReference>
<accession>A0A3N2BAF0</accession>
<keyword evidence="8" id="KW-1185">Reference proteome</keyword>